<sequence length="283" mass="32714">MLALIVLLGLPLSISGAKQLHVKDVYSLGPLLAGHGDRISIPCFSPRKHDYQGIYVQFCNEFKVYSIYIYNETVFHDTLASKLLNYTLNYRRGLTEISFTFTEDLVGWYTCYHADDIDCYLTTHYTLIDRITTRHRTHGKKHLGLSRRPDDSTAWTVYPEKVRRRLCLYDHGLQDVFYVHTPMSTVSCKKPSVNRCRIHSKLSKLRKRPSTTLIPLRANTTQNAQEYVWQMMYEDTLRILANAELALWLAILTFLGGIMILLKSLYTSQSLLRSPYKPLPSLN</sequence>
<accession>G8XSS6</accession>
<dbReference type="KEGG" id="vg:11464379"/>
<keyword evidence="1" id="KW-0812">Transmembrane</keyword>
<keyword evidence="1" id="KW-0472">Membrane</keyword>
<dbReference type="GeneID" id="11464379"/>
<feature type="transmembrane region" description="Helical" evidence="1">
    <location>
        <begin position="245"/>
        <end position="266"/>
    </location>
</feature>
<protein>
    <submittedName>
        <fullName evidence="2">Membrane protein UL14</fullName>
    </submittedName>
</protein>
<dbReference type="EMBL" id="FJ483967">
    <property type="protein sequence ID" value="AEV80873.1"/>
    <property type="molecule type" value="Genomic_DNA"/>
</dbReference>
<evidence type="ECO:0000256" key="1">
    <source>
        <dbReference type="SAM" id="Phobius"/>
    </source>
</evidence>
<proteinExistence type="predicted"/>
<name>G8XSS6_9BETA</name>
<evidence type="ECO:0000313" key="2">
    <source>
        <dbReference type="EMBL" id="AEV80873.1"/>
    </source>
</evidence>
<dbReference type="OrthoDB" id="35565at10239"/>
<dbReference type="Gene3D" id="2.60.40.3790">
    <property type="match status" value="1"/>
</dbReference>
<reference evidence="2" key="1">
    <citation type="submission" date="2011-12" db="EMBL/GenBank/DDBJ databases">
        <title>Comparative genomics of primate cytomegaloviruses.</title>
        <authorList>
            <person name="Davison A.J."/>
            <person name="Holton M."/>
            <person name="Dolan A."/>
            <person name="Dargan D.J."/>
            <person name="Gatherer D."/>
            <person name="Hayward G.S."/>
        </authorList>
    </citation>
    <scope>NUCLEOTIDE SEQUENCE [LARGE SCALE GENOMIC DNA]</scope>
    <source>
        <strain evidence="2">SqSHV</strain>
    </source>
</reference>
<organism evidence="2 3">
    <name type="scientific">Saimiriine betaherpesvirus 4</name>
    <dbReference type="NCBI Taxonomy" id="1535247"/>
    <lineage>
        <taxon>Viruses</taxon>
        <taxon>Duplodnaviria</taxon>
        <taxon>Heunggongvirae</taxon>
        <taxon>Peploviricota</taxon>
        <taxon>Herviviricetes</taxon>
        <taxon>Herpesvirales</taxon>
        <taxon>Orthoherpesviridae</taxon>
        <taxon>Betaherpesvirinae</taxon>
        <taxon>Cytomegalovirus</taxon>
        <taxon>Cytomegalovirus saimiriinebeta4</taxon>
    </lineage>
</organism>
<gene>
    <name evidence="2" type="primary">UL14</name>
</gene>
<dbReference type="RefSeq" id="YP_004940184.1">
    <property type="nucleotide sequence ID" value="NC_016448.1"/>
</dbReference>
<evidence type="ECO:0000313" key="3">
    <source>
        <dbReference type="Proteomes" id="UP000097892"/>
    </source>
</evidence>
<dbReference type="Proteomes" id="UP000097892">
    <property type="component" value="Segment"/>
</dbReference>
<dbReference type="InterPro" id="IPR038504">
    <property type="entry name" value="UL141-like_sf"/>
</dbReference>
<keyword evidence="3" id="KW-1185">Reference proteome</keyword>
<keyword evidence="1" id="KW-1133">Transmembrane helix</keyword>